<evidence type="ECO:0000313" key="1">
    <source>
        <dbReference type="EMBL" id="KAF6204069.1"/>
    </source>
</evidence>
<dbReference type="OrthoDB" id="6623548at2759"/>
<dbReference type="EMBL" id="WIXP02000010">
    <property type="protein sequence ID" value="KAF6204069.1"/>
    <property type="molecule type" value="Genomic_DNA"/>
</dbReference>
<accession>A0A8S9X6H7</accession>
<comment type="caution">
    <text evidence="1">The sequence shown here is derived from an EMBL/GenBank/DDBJ whole genome shotgun (WGS) entry which is preliminary data.</text>
</comment>
<name>A0A8S9X6H7_APOLU</name>
<protein>
    <submittedName>
        <fullName evidence="1">Uncharacterized protein</fullName>
    </submittedName>
</protein>
<dbReference type="Proteomes" id="UP000466442">
    <property type="component" value="Unassembled WGS sequence"/>
</dbReference>
<sequence>MLTPRLSYTKHVRQKAHTAKFALNNIWGKLFDEASVPVRAKMDVFRSAVRSVLCYAAPCWGWREYGGAEGVQLMFIRRLFRLPRFAQNYILHLETGLDTVSAFTLEALLEYLLRVARLQDSRLPRIVAREVISKNVSWARHLDYLSTELDVHNHLDSLDYKIIRAQADALLGEFTKSGRVHKKFWRRALDSENFTLYKELDPSVKPLSLIEDTKMDLGASRWLFKLRGQLLHLNGKTLSH</sequence>
<keyword evidence="2" id="KW-1185">Reference proteome</keyword>
<gene>
    <name evidence="1" type="ORF">GE061_002409</name>
</gene>
<evidence type="ECO:0000313" key="2">
    <source>
        <dbReference type="Proteomes" id="UP000466442"/>
    </source>
</evidence>
<organism evidence="1 2">
    <name type="scientific">Apolygus lucorum</name>
    <name type="common">Small green plant bug</name>
    <name type="synonym">Lygocoris lucorum</name>
    <dbReference type="NCBI Taxonomy" id="248454"/>
    <lineage>
        <taxon>Eukaryota</taxon>
        <taxon>Metazoa</taxon>
        <taxon>Ecdysozoa</taxon>
        <taxon>Arthropoda</taxon>
        <taxon>Hexapoda</taxon>
        <taxon>Insecta</taxon>
        <taxon>Pterygota</taxon>
        <taxon>Neoptera</taxon>
        <taxon>Paraneoptera</taxon>
        <taxon>Hemiptera</taxon>
        <taxon>Heteroptera</taxon>
        <taxon>Panheteroptera</taxon>
        <taxon>Cimicomorpha</taxon>
        <taxon>Miridae</taxon>
        <taxon>Mirini</taxon>
        <taxon>Apolygus</taxon>
    </lineage>
</organism>
<proteinExistence type="predicted"/>
<dbReference type="AlphaFoldDB" id="A0A8S9X6H7"/>
<reference evidence="1" key="1">
    <citation type="journal article" date="2021" name="Mol. Ecol. Resour.">
        <title>Apolygus lucorum genome provides insights into omnivorousness and mesophyll feeding.</title>
        <authorList>
            <person name="Liu Y."/>
            <person name="Liu H."/>
            <person name="Wang H."/>
            <person name="Huang T."/>
            <person name="Liu B."/>
            <person name="Yang B."/>
            <person name="Yin L."/>
            <person name="Li B."/>
            <person name="Zhang Y."/>
            <person name="Zhang S."/>
            <person name="Jiang F."/>
            <person name="Zhang X."/>
            <person name="Ren Y."/>
            <person name="Wang B."/>
            <person name="Wang S."/>
            <person name="Lu Y."/>
            <person name="Wu K."/>
            <person name="Fan W."/>
            <person name="Wang G."/>
        </authorList>
    </citation>
    <scope>NUCLEOTIDE SEQUENCE</scope>
    <source>
        <strain evidence="1">12Hb</strain>
    </source>
</reference>